<accession>A0ACC2NDC5</accession>
<keyword evidence="2" id="KW-1185">Reference proteome</keyword>
<reference evidence="1" key="1">
    <citation type="submission" date="2023-04" db="EMBL/GenBank/DDBJ databases">
        <title>A chromosome-level genome assembly of the parasitoid wasp Eretmocerus hayati.</title>
        <authorList>
            <person name="Zhong Y."/>
            <person name="Liu S."/>
            <person name="Liu Y."/>
        </authorList>
    </citation>
    <scope>NUCLEOTIDE SEQUENCE</scope>
    <source>
        <strain evidence="1">ZJU_SS_LIU_2023</strain>
    </source>
</reference>
<sequence length="122" mass="14131">MNFPASSPETCPARSNSDNSLITCLYGEERISEEDCDRRCGDFGKSSGAKIKGGFCSHDQCRCRYFRYGICFSKKLKSLEKREEEVMSEQLTRLAQDLDASRIMLDTVRDFQCRRFNDYHRS</sequence>
<comment type="caution">
    <text evidence="1">The sequence shown here is derived from an EMBL/GenBank/DDBJ whole genome shotgun (WGS) entry which is preliminary data.</text>
</comment>
<gene>
    <name evidence="1" type="ORF">QAD02_000318</name>
</gene>
<proteinExistence type="predicted"/>
<organism evidence="1 2">
    <name type="scientific">Eretmocerus hayati</name>
    <dbReference type="NCBI Taxonomy" id="131215"/>
    <lineage>
        <taxon>Eukaryota</taxon>
        <taxon>Metazoa</taxon>
        <taxon>Ecdysozoa</taxon>
        <taxon>Arthropoda</taxon>
        <taxon>Hexapoda</taxon>
        <taxon>Insecta</taxon>
        <taxon>Pterygota</taxon>
        <taxon>Neoptera</taxon>
        <taxon>Endopterygota</taxon>
        <taxon>Hymenoptera</taxon>
        <taxon>Apocrita</taxon>
        <taxon>Proctotrupomorpha</taxon>
        <taxon>Chalcidoidea</taxon>
        <taxon>Aphelinidae</taxon>
        <taxon>Aphelininae</taxon>
        <taxon>Eretmocerus</taxon>
    </lineage>
</organism>
<name>A0ACC2NDC5_9HYME</name>
<protein>
    <submittedName>
        <fullName evidence="1">Uncharacterized protein</fullName>
    </submittedName>
</protein>
<evidence type="ECO:0000313" key="2">
    <source>
        <dbReference type="Proteomes" id="UP001239111"/>
    </source>
</evidence>
<evidence type="ECO:0000313" key="1">
    <source>
        <dbReference type="EMBL" id="KAJ8669059.1"/>
    </source>
</evidence>
<dbReference type="Proteomes" id="UP001239111">
    <property type="component" value="Chromosome 3"/>
</dbReference>
<dbReference type="EMBL" id="CM056743">
    <property type="protein sequence ID" value="KAJ8669059.1"/>
    <property type="molecule type" value="Genomic_DNA"/>
</dbReference>